<dbReference type="InterPro" id="IPR007343">
    <property type="entry name" value="Uncharacterised_pept_Zn_put"/>
</dbReference>
<proteinExistence type="predicted"/>
<protein>
    <submittedName>
        <fullName evidence="2">Putative lipoprotein peptidase LpqM [Mycobacterium tuberculosis H37Rv]</fullName>
    </submittedName>
</protein>
<gene>
    <name evidence="2" type="ORF">MSP7336_00133</name>
</gene>
<dbReference type="SUPFAM" id="SSF55486">
    <property type="entry name" value="Metalloproteases ('zincins'), catalytic domain"/>
    <property type="match status" value="1"/>
</dbReference>
<sequence>MPATAGCSGPTVIEGRAASMLDDPNRVAGLPATGGPNGIRPGAPAPEGDVENTDGSDNDRLSLLAINDIQDFWVATFPQYFSGDYTPVAIMFSYDSTNPASPGVCGRSSTYDFSNAMYCGLDDTVAWDRGSLIPAARKYFGDISVPGLLAHELGHAVQTKANLVRLWTRTIVKEQQADCFAGVYLRWVAEGHSPRFTMNTTDGLDRVLAGGITVRDPVDESLNAHGAHGSALDRVGAFQEGFDGDANTCAAIDMDEIDRRRSGLPKGLQYDPTSESEPGEMAIDNGSLATLMEILGQIFQPASAPTLSAGGDATCPDARPSPPASYCPATNTITVDLAGLQRIGAYTDQQSGQLLQGDDTAFSVVTSRYMLAAQHQRGLSLSGDAAALRTACLTGVAQRNMAEPIAVPSGHTMVLTAGDLDEAISGLLTNHLVASDVNGDTVPAGFTRIFAFRSGLYSDADQCYERFR</sequence>
<name>A0A375YSW7_MYCSH</name>
<evidence type="ECO:0000313" key="2">
    <source>
        <dbReference type="EMBL" id="SRX91912.1"/>
    </source>
</evidence>
<keyword evidence="2" id="KW-0449">Lipoprotein</keyword>
<dbReference type="EMBL" id="UEGW01000001">
    <property type="protein sequence ID" value="SRX91912.1"/>
    <property type="molecule type" value="Genomic_DNA"/>
</dbReference>
<accession>A0A375YSW7</accession>
<dbReference type="Pfam" id="PF04228">
    <property type="entry name" value="Zn_peptidase"/>
    <property type="match status" value="1"/>
</dbReference>
<reference evidence="2 3" key="1">
    <citation type="submission" date="2018-05" db="EMBL/GenBank/DDBJ databases">
        <authorList>
            <consortium name="IHU Genomes"/>
        </authorList>
    </citation>
    <scope>NUCLEOTIDE SEQUENCE [LARGE SCALE GENOMIC DNA]</scope>
    <source>
        <strain evidence="2 3">P7336</strain>
    </source>
</reference>
<evidence type="ECO:0000256" key="1">
    <source>
        <dbReference type="SAM" id="MobiDB-lite"/>
    </source>
</evidence>
<dbReference type="STRING" id="29313.BHQ16_07250"/>
<keyword evidence="3" id="KW-1185">Reference proteome</keyword>
<organism evidence="2 3">
    <name type="scientific">Mycobacterium shimoidei</name>
    <dbReference type="NCBI Taxonomy" id="29313"/>
    <lineage>
        <taxon>Bacteria</taxon>
        <taxon>Bacillati</taxon>
        <taxon>Actinomycetota</taxon>
        <taxon>Actinomycetes</taxon>
        <taxon>Mycobacteriales</taxon>
        <taxon>Mycobacteriaceae</taxon>
        <taxon>Mycobacterium</taxon>
    </lineage>
</organism>
<evidence type="ECO:0000313" key="3">
    <source>
        <dbReference type="Proteomes" id="UP000252015"/>
    </source>
</evidence>
<dbReference type="Proteomes" id="UP000252015">
    <property type="component" value="Unassembled WGS sequence"/>
</dbReference>
<dbReference type="AlphaFoldDB" id="A0A375YSW7"/>
<feature type="region of interest" description="Disordered" evidence="1">
    <location>
        <begin position="1"/>
        <end position="56"/>
    </location>
</feature>
<dbReference type="RefSeq" id="WP_113962840.1">
    <property type="nucleotide sequence ID" value="NZ_UEGW01000001.1"/>
</dbReference>